<dbReference type="EMBL" id="KZ824790">
    <property type="protein sequence ID" value="RAH82279.1"/>
    <property type="molecule type" value="Genomic_DNA"/>
</dbReference>
<proteinExistence type="predicted"/>
<feature type="transmembrane region" description="Helical" evidence="1">
    <location>
        <begin position="87"/>
        <end position="110"/>
    </location>
</feature>
<sequence length="112" mass="12475">MLNLFFFPPSLLSTTIHTSSHTLSIPPSTTSPLRPHPINSPASISCLQSPSPDTQFGSFPSSWPDKLYTHFSHSLVGNDLSFHGLQQFFSCSTCVVNIYFFFLLFPLLTFTC</sequence>
<dbReference type="AlphaFoldDB" id="A0A8T8X443"/>
<name>A0A8T8X443_ASPJA</name>
<dbReference type="RefSeq" id="XP_025528173.1">
    <property type="nucleotide sequence ID" value="XM_025677743.1"/>
</dbReference>
<gene>
    <name evidence="2" type="ORF">BO86DRAFT_86165</name>
</gene>
<keyword evidence="1" id="KW-1133">Transmembrane helix</keyword>
<evidence type="ECO:0000313" key="3">
    <source>
        <dbReference type="Proteomes" id="UP000249497"/>
    </source>
</evidence>
<keyword evidence="3" id="KW-1185">Reference proteome</keyword>
<reference evidence="2 3" key="1">
    <citation type="submission" date="2018-02" db="EMBL/GenBank/DDBJ databases">
        <title>The genomes of Aspergillus section Nigri reveals drivers in fungal speciation.</title>
        <authorList>
            <consortium name="DOE Joint Genome Institute"/>
            <person name="Vesth T.C."/>
            <person name="Nybo J."/>
            <person name="Theobald S."/>
            <person name="Brandl J."/>
            <person name="Frisvad J.C."/>
            <person name="Nielsen K.F."/>
            <person name="Lyhne E.K."/>
            <person name="Kogle M.E."/>
            <person name="Kuo A."/>
            <person name="Riley R."/>
            <person name="Clum A."/>
            <person name="Nolan M."/>
            <person name="Lipzen A."/>
            <person name="Salamov A."/>
            <person name="Henrissat B."/>
            <person name="Wiebenga A."/>
            <person name="De vries R.P."/>
            <person name="Grigoriev I.V."/>
            <person name="Mortensen U.H."/>
            <person name="Andersen M.R."/>
            <person name="Baker S.E."/>
        </authorList>
    </citation>
    <scope>NUCLEOTIDE SEQUENCE [LARGE SCALE GENOMIC DNA]</scope>
    <source>
        <strain evidence="2 3">CBS 114.51</strain>
    </source>
</reference>
<dbReference type="Proteomes" id="UP000249497">
    <property type="component" value="Unassembled WGS sequence"/>
</dbReference>
<protein>
    <submittedName>
        <fullName evidence="2">Uncharacterized protein</fullName>
    </submittedName>
</protein>
<evidence type="ECO:0000313" key="2">
    <source>
        <dbReference type="EMBL" id="RAH82279.1"/>
    </source>
</evidence>
<organism evidence="2 3">
    <name type="scientific">Aspergillus japonicus CBS 114.51</name>
    <dbReference type="NCBI Taxonomy" id="1448312"/>
    <lineage>
        <taxon>Eukaryota</taxon>
        <taxon>Fungi</taxon>
        <taxon>Dikarya</taxon>
        <taxon>Ascomycota</taxon>
        <taxon>Pezizomycotina</taxon>
        <taxon>Eurotiomycetes</taxon>
        <taxon>Eurotiomycetidae</taxon>
        <taxon>Eurotiales</taxon>
        <taxon>Aspergillaceae</taxon>
        <taxon>Aspergillus</taxon>
        <taxon>Aspergillus subgen. Circumdati</taxon>
    </lineage>
</organism>
<dbReference type="GeneID" id="37181436"/>
<accession>A0A8T8X443</accession>
<evidence type="ECO:0000256" key="1">
    <source>
        <dbReference type="SAM" id="Phobius"/>
    </source>
</evidence>
<keyword evidence="1" id="KW-0472">Membrane</keyword>
<keyword evidence="1" id="KW-0812">Transmembrane</keyword>